<dbReference type="Gene3D" id="2.170.260.40">
    <property type="match status" value="1"/>
</dbReference>
<dbReference type="GO" id="GO:0000956">
    <property type="term" value="P:nuclear-transcribed mRNA catabolic process"/>
    <property type="evidence" value="ECO:0007669"/>
    <property type="project" value="TreeGrafter"/>
</dbReference>
<dbReference type="Gene3D" id="1.25.40.1050">
    <property type="match status" value="1"/>
</dbReference>
<organism evidence="2 3">
    <name type="scientific">Phlebotomus papatasi</name>
    <name type="common">Sandfly</name>
    <dbReference type="NCBI Taxonomy" id="29031"/>
    <lineage>
        <taxon>Eukaryota</taxon>
        <taxon>Metazoa</taxon>
        <taxon>Ecdysozoa</taxon>
        <taxon>Arthropoda</taxon>
        <taxon>Hexapoda</taxon>
        <taxon>Insecta</taxon>
        <taxon>Pterygota</taxon>
        <taxon>Neoptera</taxon>
        <taxon>Endopterygota</taxon>
        <taxon>Diptera</taxon>
        <taxon>Nematocera</taxon>
        <taxon>Psychodoidea</taxon>
        <taxon>Psychodidae</taxon>
        <taxon>Phlebotomus</taxon>
        <taxon>Phlebotomus</taxon>
    </lineage>
</organism>
<dbReference type="VEuPathDB" id="VectorBase:PPAPM1_001117"/>
<dbReference type="GO" id="GO:0004534">
    <property type="term" value="F:5'-3' RNA exonuclease activity"/>
    <property type="evidence" value="ECO:0007669"/>
    <property type="project" value="TreeGrafter"/>
</dbReference>
<dbReference type="InterPro" id="IPR027073">
    <property type="entry name" value="5_3_exoribonuclease"/>
</dbReference>
<dbReference type="AlphaFoldDB" id="A0A1B0DDG6"/>
<reference evidence="2" key="1">
    <citation type="submission" date="2022-08" db="UniProtKB">
        <authorList>
            <consortium name="EnsemblMetazoa"/>
        </authorList>
    </citation>
    <scope>IDENTIFICATION</scope>
    <source>
        <strain evidence="2">Israel</strain>
    </source>
</reference>
<dbReference type="GO" id="GO:0005634">
    <property type="term" value="C:nucleus"/>
    <property type="evidence" value="ECO:0007669"/>
    <property type="project" value="TreeGrafter"/>
</dbReference>
<dbReference type="PANTHER" id="PTHR12341">
    <property type="entry name" value="5'-&gt;3' EXORIBONUCLEASE"/>
    <property type="match status" value="1"/>
</dbReference>
<dbReference type="GO" id="GO:0016075">
    <property type="term" value="P:rRNA catabolic process"/>
    <property type="evidence" value="ECO:0007669"/>
    <property type="project" value="TreeGrafter"/>
</dbReference>
<name>A0A1B0DDG6_PHLPP</name>
<dbReference type="EMBL" id="AJVK01031941">
    <property type="status" value="NOT_ANNOTATED_CDS"/>
    <property type="molecule type" value="Genomic_DNA"/>
</dbReference>
<dbReference type="VEuPathDB" id="VectorBase:PPAI005937"/>
<evidence type="ECO:0000259" key="1">
    <source>
        <dbReference type="Pfam" id="PF17846"/>
    </source>
</evidence>
<proteinExistence type="predicted"/>
<keyword evidence="3" id="KW-1185">Reference proteome</keyword>
<sequence>MSECHKNLTDEEIERNTHGPMLQYDYVPENQGSCEGPGNEKIHAVYARETLVERADIHVPSDRMVLKMSEKTLKGVHFPGFPTTKHLQYTSKLEMARVKVFEQPSMNESMIIHLNSQSNNLDQNIKDLARKLVGKEVFIGWPHLVEAKVTAVSNEMLGITSDSDDDDEEAIFEKNFFKYKRAYYINKLKYPDMTEDVLKEQTYCYISALQWTLFYYYRGIVSWGWFYPHHYAPFVSDLKNFRGMKLKFEMGRPFLPFEQLLAVLPSASKSHLPPAYQGLMTDPRSDIIDYYPTEFETDLNGKRIRQWEL</sequence>
<dbReference type="InterPro" id="IPR041412">
    <property type="entry name" value="Xrn1_helical"/>
</dbReference>
<dbReference type="VEuPathDB" id="VectorBase:PPAPM1_009815"/>
<dbReference type="EnsemblMetazoa" id="PPAI005937-RA">
    <property type="protein sequence ID" value="PPAI005937-PA"/>
    <property type="gene ID" value="PPAI005937"/>
</dbReference>
<dbReference type="InterPro" id="IPR047007">
    <property type="entry name" value="XRN1_D1_sf"/>
</dbReference>
<dbReference type="PANTHER" id="PTHR12341:SF7">
    <property type="entry name" value="5'-3' EXORIBONUCLEASE 1"/>
    <property type="match status" value="1"/>
</dbReference>
<dbReference type="Pfam" id="PF17846">
    <property type="entry name" value="XRN_M"/>
    <property type="match status" value="1"/>
</dbReference>
<protein>
    <recommendedName>
        <fullName evidence="1">Xrn1 helical domain-containing protein</fullName>
    </recommendedName>
</protein>
<accession>A0A1B0DDG6</accession>
<evidence type="ECO:0000313" key="3">
    <source>
        <dbReference type="Proteomes" id="UP000092462"/>
    </source>
</evidence>
<evidence type="ECO:0000313" key="2">
    <source>
        <dbReference type="EnsemblMetazoa" id="PPAI005937-PA"/>
    </source>
</evidence>
<dbReference type="GO" id="GO:0003723">
    <property type="term" value="F:RNA binding"/>
    <property type="evidence" value="ECO:0007669"/>
    <property type="project" value="TreeGrafter"/>
</dbReference>
<dbReference type="Proteomes" id="UP000092462">
    <property type="component" value="Unassembled WGS sequence"/>
</dbReference>
<feature type="domain" description="Xrn1 helical" evidence="1">
    <location>
        <begin position="155"/>
        <end position="304"/>
    </location>
</feature>